<accession>A0A7G3ALZ7</accession>
<dbReference type="AlphaFoldDB" id="A0A7G3ALZ7"/>
<sequence>MAVAGIGVSGFAALCIFSLLLRNVVGFVYLDSTGERIKLAYVSFLGARLEAEHLVKDVIPADELPPSRYKLYYPLSLRTSKEKYAIFHKGGSMEDIEKFGAIFGYDLV</sequence>
<dbReference type="InterPro" id="IPR026571">
    <property type="entry name" value="Tmem186"/>
</dbReference>
<keyword evidence="7" id="KW-0496">Mitochondrion</keyword>
<dbReference type="VEuPathDB" id="VectorBase:LLONM1_008003"/>
<proteinExistence type="inferred from homology"/>
<evidence type="ECO:0000256" key="6">
    <source>
        <dbReference type="ARBA" id="ARBA00022989"/>
    </source>
</evidence>
<evidence type="ECO:0000256" key="2">
    <source>
        <dbReference type="ARBA" id="ARBA00007020"/>
    </source>
</evidence>
<keyword evidence="5" id="KW-0999">Mitochondrion inner membrane</keyword>
<evidence type="ECO:0000256" key="3">
    <source>
        <dbReference type="ARBA" id="ARBA00014604"/>
    </source>
</evidence>
<dbReference type="PANTHER" id="PTHR13603:SF1">
    <property type="entry name" value="TRANSMEMBRANE PROTEIN 186"/>
    <property type="match status" value="1"/>
</dbReference>
<dbReference type="GO" id="GO:0005743">
    <property type="term" value="C:mitochondrial inner membrane"/>
    <property type="evidence" value="ECO:0007669"/>
    <property type="project" value="UniProtKB-SubCell"/>
</dbReference>
<evidence type="ECO:0000256" key="5">
    <source>
        <dbReference type="ARBA" id="ARBA00022792"/>
    </source>
</evidence>
<evidence type="ECO:0000256" key="4">
    <source>
        <dbReference type="ARBA" id="ARBA00022692"/>
    </source>
</evidence>
<reference evidence="9" key="1">
    <citation type="journal article" date="2020" name="BMC">
        <title>Leishmania infection induces a limited differential gene expression in the sand fly midgut.</title>
        <authorList>
            <person name="Coutinho-Abreu I.V."/>
            <person name="Serafim T.D."/>
            <person name="Meneses C."/>
            <person name="Kamhawi S."/>
            <person name="Oliveira F."/>
            <person name="Valenzuela J.G."/>
        </authorList>
    </citation>
    <scope>NUCLEOTIDE SEQUENCE</scope>
    <source>
        <strain evidence="9">Jacobina</strain>
        <tissue evidence="9">Midgut</tissue>
    </source>
</reference>
<keyword evidence="6" id="KW-1133">Transmembrane helix</keyword>
<evidence type="ECO:0000256" key="7">
    <source>
        <dbReference type="ARBA" id="ARBA00023128"/>
    </source>
</evidence>
<keyword evidence="8" id="KW-0472">Membrane</keyword>
<comment type="similarity">
    <text evidence="2">Belongs to the TMEM186 family.</text>
</comment>
<comment type="subcellular location">
    <subcellularLocation>
        <location evidence="1">Mitochondrion inner membrane</location>
        <topology evidence="1">Multi-pass membrane protein</topology>
    </subcellularLocation>
</comment>
<evidence type="ECO:0000256" key="1">
    <source>
        <dbReference type="ARBA" id="ARBA00004448"/>
    </source>
</evidence>
<organism evidence="9">
    <name type="scientific">Lutzomyia longipalpis</name>
    <name type="common">Sand fly</name>
    <dbReference type="NCBI Taxonomy" id="7200"/>
    <lineage>
        <taxon>Eukaryota</taxon>
        <taxon>Metazoa</taxon>
        <taxon>Ecdysozoa</taxon>
        <taxon>Arthropoda</taxon>
        <taxon>Hexapoda</taxon>
        <taxon>Insecta</taxon>
        <taxon>Pterygota</taxon>
        <taxon>Neoptera</taxon>
        <taxon>Endopterygota</taxon>
        <taxon>Diptera</taxon>
        <taxon>Nematocera</taxon>
        <taxon>Psychodoidea</taxon>
        <taxon>Psychodidae</taxon>
        <taxon>Lutzomyia</taxon>
        <taxon>Lutzomyia</taxon>
    </lineage>
</organism>
<evidence type="ECO:0000256" key="8">
    <source>
        <dbReference type="ARBA" id="ARBA00023136"/>
    </source>
</evidence>
<protein>
    <recommendedName>
        <fullName evidence="3">Transmembrane protein 186</fullName>
    </recommendedName>
</protein>
<dbReference type="EMBL" id="GITU01004554">
    <property type="protein sequence ID" value="MBC1173257.1"/>
    <property type="molecule type" value="Transcribed_RNA"/>
</dbReference>
<evidence type="ECO:0000313" key="9">
    <source>
        <dbReference type="EMBL" id="MBC1173257.1"/>
    </source>
</evidence>
<dbReference type="PANTHER" id="PTHR13603">
    <property type="entry name" value="TRANSMEMBRANE PROTEIN 186"/>
    <property type="match status" value="1"/>
</dbReference>
<keyword evidence="4" id="KW-0812">Transmembrane</keyword>
<name>A0A7G3ALZ7_LUTLO</name>